<evidence type="ECO:0000313" key="2">
    <source>
        <dbReference type="EMBL" id="AQQ72182.1"/>
    </source>
</evidence>
<proteinExistence type="predicted"/>
<gene>
    <name evidence="2" type="ORF">SMSP2_02563</name>
</gene>
<accession>A0A1Q2MIU6</accession>
<feature type="domain" description="DUF58" evidence="1">
    <location>
        <begin position="42"/>
        <end position="254"/>
    </location>
</feature>
<protein>
    <recommendedName>
        <fullName evidence="1">DUF58 domain-containing protein</fullName>
    </recommendedName>
</protein>
<dbReference type="AlphaFoldDB" id="A0A1Q2MIU6"/>
<reference evidence="3" key="1">
    <citation type="submission" date="2017-02" db="EMBL/GenBank/DDBJ databases">
        <title>Comparative genomics and description of representatives of a novel lineage of planctomycetes thriving in anoxic sediments.</title>
        <authorList>
            <person name="Spring S."/>
            <person name="Bunk B."/>
            <person name="Sproer C."/>
        </authorList>
    </citation>
    <scope>NUCLEOTIDE SEQUENCE [LARGE SCALE GENOMIC DNA]</scope>
    <source>
        <strain evidence="3">SM-Chi-D1</strain>
    </source>
</reference>
<dbReference type="STRING" id="1851148.SMSP2_02563"/>
<dbReference type="PANTHER" id="PTHR33608:SF6">
    <property type="entry name" value="BLL2464 PROTEIN"/>
    <property type="match status" value="1"/>
</dbReference>
<dbReference type="SUPFAM" id="SSF53300">
    <property type="entry name" value="vWA-like"/>
    <property type="match status" value="1"/>
</dbReference>
<dbReference type="PANTHER" id="PTHR33608">
    <property type="entry name" value="BLL2464 PROTEIN"/>
    <property type="match status" value="1"/>
</dbReference>
<dbReference type="InterPro" id="IPR002881">
    <property type="entry name" value="DUF58"/>
</dbReference>
<name>A0A1Q2MIU6_9BACT</name>
<evidence type="ECO:0000313" key="3">
    <source>
        <dbReference type="Proteomes" id="UP000188181"/>
    </source>
</evidence>
<keyword evidence="3" id="KW-1185">Reference proteome</keyword>
<dbReference type="EMBL" id="CP019646">
    <property type="protein sequence ID" value="AQQ72182.1"/>
    <property type="molecule type" value="Genomic_DNA"/>
</dbReference>
<organism evidence="2 3">
    <name type="scientific">Limihaloglobus sulfuriphilus</name>
    <dbReference type="NCBI Taxonomy" id="1851148"/>
    <lineage>
        <taxon>Bacteria</taxon>
        <taxon>Pseudomonadati</taxon>
        <taxon>Planctomycetota</taxon>
        <taxon>Phycisphaerae</taxon>
        <taxon>Sedimentisphaerales</taxon>
        <taxon>Sedimentisphaeraceae</taxon>
        <taxon>Limihaloglobus</taxon>
    </lineage>
</organism>
<dbReference type="Proteomes" id="UP000188181">
    <property type="component" value="Chromosome"/>
</dbReference>
<dbReference type="OrthoDB" id="9780819at2"/>
<dbReference type="KEGG" id="pbas:SMSP2_02563"/>
<dbReference type="Gene3D" id="3.40.50.410">
    <property type="entry name" value="von Willebrand factor, type A domain"/>
    <property type="match status" value="1"/>
</dbReference>
<sequence length="291" mass="32786">MLDHELLAKIRQIQIYTSHAVNAAFAGQYESVFRGRGMQFEEVREYIPGDDIRDIDWNVTARTGRAHIKRFVEERELTIILAVDLSGSGDFGSGERSKNELAAELCAVLAFAAIRSNDKVGLLIFTDQVEMFVPPKKGSSHVLRIIRELLGFKKQGVKTNIKAALEHLARTNKKKAVIFMVSDFMATGYLRDMTLLGRKHDLIAVEVHDPAEAKLPAAGIIELKDAETGQRIFADTSSRRFRKSYETAAAKRRAELLSGFRSAGIDCITVQTDKPYIHDIVKFFHIRHSRR</sequence>
<evidence type="ECO:0000259" key="1">
    <source>
        <dbReference type="Pfam" id="PF01882"/>
    </source>
</evidence>
<dbReference type="RefSeq" id="WP_146684401.1">
    <property type="nucleotide sequence ID" value="NZ_CP019646.1"/>
</dbReference>
<dbReference type="Pfam" id="PF01882">
    <property type="entry name" value="DUF58"/>
    <property type="match status" value="1"/>
</dbReference>
<dbReference type="InterPro" id="IPR036465">
    <property type="entry name" value="vWFA_dom_sf"/>
</dbReference>